<sequence length="487" mass="53040">MKTYLLGIDNGLTTTKAVLYDLRGAQAGVASLTTRLLSARAGWSEIDLREQWETCCAVIRQVIAATGIAPAEIAAIGVSGYGNGAHVLDGNGQPLGNGITSMDHRALEMVSDFPAEAKAVLQKLTLQGVWDAQPGMLLRWMKIHQPERYRQVKVVLLCKDWLQFCLTGNLSADYTDSSAAGVMNNLTKAYDQEIFDLLGIPEMYGSLPPVLDSHGVSGKVTQSAAEQTGLISGIPVVAGMFDVAANSLGAGLMQPGQFCAIAGTWNINIAIGQQALTPRKIRQCTVYADSDFYAYVDSSATSASNLEWFMQRVLCQSCGYDEFERIIARYAPEDVDLIFLPLVYSGLRNDAPGAMFAGLRNYHGREEMLWAIAEGIGFAHYYHIRNLLSEGIAPGSTLIFTGGASQNQRWCQMFADITQMRVTVPESDQTGALGDCIMAGVGAGIFSTIAQAVKEMVRTRAVYEPNPEHANAYQRKYERFVELLEQL</sequence>
<evidence type="ECO:0000259" key="4">
    <source>
        <dbReference type="Pfam" id="PF00370"/>
    </source>
</evidence>
<dbReference type="Proteomes" id="UP000030700">
    <property type="component" value="Unassembled WGS sequence"/>
</dbReference>
<evidence type="ECO:0000259" key="5">
    <source>
        <dbReference type="Pfam" id="PF02782"/>
    </source>
</evidence>
<dbReference type="InterPro" id="IPR018485">
    <property type="entry name" value="FGGY_C"/>
</dbReference>
<dbReference type="STRING" id="1499966.U14_01678"/>
<dbReference type="PIRSF" id="PIRSF000538">
    <property type="entry name" value="GlpK"/>
    <property type="match status" value="1"/>
</dbReference>
<dbReference type="HOGENOM" id="CLU_009281_3_1_0"/>
<organism evidence="6">
    <name type="scientific">Candidatus Moduliflexus flocculans</name>
    <dbReference type="NCBI Taxonomy" id="1499966"/>
    <lineage>
        <taxon>Bacteria</taxon>
        <taxon>Candidatus Moduliflexota</taxon>
        <taxon>Candidatus Moduliflexia</taxon>
        <taxon>Candidatus Moduliflexales</taxon>
        <taxon>Candidatus Moduliflexaceae</taxon>
    </lineage>
</organism>
<dbReference type="CDD" id="cd07802">
    <property type="entry name" value="ASKHA_NBD_FGGY_EcLyxK-like"/>
    <property type="match status" value="1"/>
</dbReference>
<dbReference type="GO" id="GO:0005975">
    <property type="term" value="P:carbohydrate metabolic process"/>
    <property type="evidence" value="ECO:0007669"/>
    <property type="project" value="InterPro"/>
</dbReference>
<name>A0A0S6VWV8_9BACT</name>
<reference evidence="6" key="1">
    <citation type="journal article" date="2015" name="PeerJ">
        <title>First genomic representation of candidate bacterial phylum KSB3 points to enhanced environmental sensing as a trigger of wastewater bulking.</title>
        <authorList>
            <person name="Sekiguchi Y."/>
            <person name="Ohashi A."/>
            <person name="Parks D.H."/>
            <person name="Yamauchi T."/>
            <person name="Tyson G.W."/>
            <person name="Hugenholtz P."/>
        </authorList>
    </citation>
    <scope>NUCLEOTIDE SEQUENCE [LARGE SCALE GENOMIC DNA]</scope>
</reference>
<dbReference type="PANTHER" id="PTHR43095">
    <property type="entry name" value="SUGAR KINASE"/>
    <property type="match status" value="1"/>
</dbReference>
<dbReference type="SUPFAM" id="SSF53067">
    <property type="entry name" value="Actin-like ATPase domain"/>
    <property type="match status" value="2"/>
</dbReference>
<protein>
    <submittedName>
        <fullName evidence="6">Carbohydrate kinase FGGY</fullName>
    </submittedName>
</protein>
<comment type="similarity">
    <text evidence="1">Belongs to the FGGY kinase family.</text>
</comment>
<evidence type="ECO:0000256" key="2">
    <source>
        <dbReference type="ARBA" id="ARBA00022679"/>
    </source>
</evidence>
<gene>
    <name evidence="6" type="ORF">U14_01678</name>
</gene>
<keyword evidence="3 6" id="KW-0418">Kinase</keyword>
<evidence type="ECO:0000313" key="6">
    <source>
        <dbReference type="EMBL" id="GAK50447.1"/>
    </source>
</evidence>
<dbReference type="EMBL" id="DF820456">
    <property type="protein sequence ID" value="GAK50447.1"/>
    <property type="molecule type" value="Genomic_DNA"/>
</dbReference>
<accession>A0A0S6VWV8</accession>
<dbReference type="GO" id="GO:0016301">
    <property type="term" value="F:kinase activity"/>
    <property type="evidence" value="ECO:0007669"/>
    <property type="project" value="UniProtKB-KW"/>
</dbReference>
<dbReference type="InterPro" id="IPR050406">
    <property type="entry name" value="FGGY_Carb_Kinase"/>
</dbReference>
<evidence type="ECO:0000313" key="7">
    <source>
        <dbReference type="Proteomes" id="UP000030700"/>
    </source>
</evidence>
<evidence type="ECO:0000256" key="1">
    <source>
        <dbReference type="ARBA" id="ARBA00009156"/>
    </source>
</evidence>
<proteinExistence type="inferred from homology"/>
<dbReference type="Pfam" id="PF02782">
    <property type="entry name" value="FGGY_C"/>
    <property type="match status" value="1"/>
</dbReference>
<feature type="domain" description="Carbohydrate kinase FGGY C-terminal" evidence="5">
    <location>
        <begin position="260"/>
        <end position="442"/>
    </location>
</feature>
<dbReference type="InterPro" id="IPR000577">
    <property type="entry name" value="Carb_kinase_FGGY"/>
</dbReference>
<dbReference type="Gene3D" id="3.30.420.40">
    <property type="match status" value="2"/>
</dbReference>
<evidence type="ECO:0000256" key="3">
    <source>
        <dbReference type="ARBA" id="ARBA00022777"/>
    </source>
</evidence>
<keyword evidence="2" id="KW-0808">Transferase</keyword>
<dbReference type="AlphaFoldDB" id="A0A0S6VWV8"/>
<keyword evidence="7" id="KW-1185">Reference proteome</keyword>
<dbReference type="InterPro" id="IPR043129">
    <property type="entry name" value="ATPase_NBD"/>
</dbReference>
<feature type="domain" description="Carbohydrate kinase FGGY N-terminal" evidence="4">
    <location>
        <begin position="4"/>
        <end position="249"/>
    </location>
</feature>
<dbReference type="PANTHER" id="PTHR43095:SF3">
    <property type="entry name" value="L-XYLULOSE_3-KETO-L-GULONATE KINASE"/>
    <property type="match status" value="1"/>
</dbReference>
<dbReference type="Pfam" id="PF00370">
    <property type="entry name" value="FGGY_N"/>
    <property type="match status" value="1"/>
</dbReference>
<dbReference type="InterPro" id="IPR018484">
    <property type="entry name" value="FGGY_N"/>
</dbReference>